<feature type="compositionally biased region" description="Basic and acidic residues" evidence="1">
    <location>
        <begin position="1"/>
        <end position="24"/>
    </location>
</feature>
<feature type="transmembrane region" description="Helical" evidence="2">
    <location>
        <begin position="137"/>
        <end position="159"/>
    </location>
</feature>
<keyword evidence="2" id="KW-0812">Transmembrane</keyword>
<feature type="transmembrane region" description="Helical" evidence="2">
    <location>
        <begin position="111"/>
        <end position="131"/>
    </location>
</feature>
<name>A0A6N7ZFP9_9MICO</name>
<dbReference type="EMBL" id="WMKA01000006">
    <property type="protein sequence ID" value="MTG88251.1"/>
    <property type="molecule type" value="Genomic_DNA"/>
</dbReference>
<evidence type="ECO:0000256" key="1">
    <source>
        <dbReference type="SAM" id="MobiDB-lite"/>
    </source>
</evidence>
<protein>
    <submittedName>
        <fullName evidence="3">Uncharacterized protein</fullName>
    </submittedName>
</protein>
<evidence type="ECO:0000256" key="2">
    <source>
        <dbReference type="SAM" id="Phobius"/>
    </source>
</evidence>
<sequence length="164" mass="16188">MNDDTRRDDTRPLGDELFEGRRDAGSAAGARPTEPLPTAGRDDDTTVLDVADPAPAHDAGPAHDPGPAAPAQDPGPAAPAGQTGPTTSAGQPGPTGSAPVAPRRGPRVATIVWGFVVVAFGAVVLAGALGARVDLGLASIVVLAAAGVTLVVGSIVSGARRRRG</sequence>
<accession>A0A6N7ZFP9</accession>
<feature type="compositionally biased region" description="Low complexity" evidence="1">
    <location>
        <begin position="51"/>
        <end position="97"/>
    </location>
</feature>
<dbReference type="RefSeq" id="WP_155098396.1">
    <property type="nucleotide sequence ID" value="NZ_WMKA01000006.1"/>
</dbReference>
<evidence type="ECO:0000313" key="4">
    <source>
        <dbReference type="Proteomes" id="UP000440668"/>
    </source>
</evidence>
<dbReference type="Proteomes" id="UP000440668">
    <property type="component" value="Unassembled WGS sequence"/>
</dbReference>
<organism evidence="3 4">
    <name type="scientific">Cellulosimicrobium composti</name>
    <dbReference type="NCBI Taxonomy" id="2672572"/>
    <lineage>
        <taxon>Bacteria</taxon>
        <taxon>Bacillati</taxon>
        <taxon>Actinomycetota</taxon>
        <taxon>Actinomycetes</taxon>
        <taxon>Micrococcales</taxon>
        <taxon>Promicromonosporaceae</taxon>
        <taxon>Cellulosimicrobium</taxon>
    </lineage>
</organism>
<gene>
    <name evidence="3" type="ORF">GJV82_04700</name>
</gene>
<proteinExistence type="predicted"/>
<dbReference type="AlphaFoldDB" id="A0A6N7ZFP9"/>
<reference evidence="3 4" key="1">
    <citation type="submission" date="2019-11" db="EMBL/GenBank/DDBJ databases">
        <title>Cellulosimicrobium composti sp. nov. isolated from a compost.</title>
        <authorList>
            <person name="Yang Y."/>
        </authorList>
    </citation>
    <scope>NUCLEOTIDE SEQUENCE [LARGE SCALE GENOMIC DNA]</scope>
    <source>
        <strain evidence="3 4">BIT-GX5</strain>
    </source>
</reference>
<keyword evidence="2" id="KW-1133">Transmembrane helix</keyword>
<feature type="region of interest" description="Disordered" evidence="1">
    <location>
        <begin position="1"/>
        <end position="103"/>
    </location>
</feature>
<comment type="caution">
    <text evidence="3">The sequence shown here is derived from an EMBL/GenBank/DDBJ whole genome shotgun (WGS) entry which is preliminary data.</text>
</comment>
<evidence type="ECO:0000313" key="3">
    <source>
        <dbReference type="EMBL" id="MTG88251.1"/>
    </source>
</evidence>
<keyword evidence="2" id="KW-0472">Membrane</keyword>